<dbReference type="Gene3D" id="3.40.630.30">
    <property type="match status" value="2"/>
</dbReference>
<evidence type="ECO:0000256" key="1">
    <source>
        <dbReference type="ARBA" id="ARBA00022679"/>
    </source>
</evidence>
<dbReference type="Proteomes" id="UP000027337">
    <property type="component" value="Unassembled WGS sequence"/>
</dbReference>
<dbReference type="Pfam" id="PF00583">
    <property type="entry name" value="Acetyltransf_1"/>
    <property type="match status" value="2"/>
</dbReference>
<dbReference type="eggNOG" id="COG0456">
    <property type="taxonomic scope" value="Bacteria"/>
</dbReference>
<dbReference type="SUPFAM" id="SSF55729">
    <property type="entry name" value="Acyl-CoA N-acyltransferases (Nat)"/>
    <property type="match status" value="2"/>
</dbReference>
<keyword evidence="2" id="KW-0012">Acyltransferase</keyword>
<dbReference type="InterPro" id="IPR050680">
    <property type="entry name" value="YpeA/RimI_acetyltransf"/>
</dbReference>
<gene>
    <name evidence="4" type="ORF">PM02_03090</name>
</gene>
<dbReference type="GO" id="GO:0016747">
    <property type="term" value="F:acyltransferase activity, transferring groups other than amino-acyl groups"/>
    <property type="evidence" value="ECO:0007669"/>
    <property type="project" value="InterPro"/>
</dbReference>
<dbReference type="PANTHER" id="PTHR43420:SF44">
    <property type="entry name" value="ACETYLTRANSFERASE YPEA"/>
    <property type="match status" value="1"/>
</dbReference>
<evidence type="ECO:0000313" key="5">
    <source>
        <dbReference type="Proteomes" id="UP000027337"/>
    </source>
</evidence>
<comment type="caution">
    <text evidence="4">The sequence shown here is derived from an EMBL/GenBank/DDBJ whole genome shotgun (WGS) entry which is preliminary data.</text>
</comment>
<dbReference type="PROSITE" id="PS51186">
    <property type="entry name" value="GNAT"/>
    <property type="match status" value="2"/>
</dbReference>
<dbReference type="RefSeq" id="WP_037905060.1">
    <property type="nucleotide sequence ID" value="NZ_JEMU01000002.1"/>
</dbReference>
<evidence type="ECO:0000256" key="2">
    <source>
        <dbReference type="ARBA" id="ARBA00023315"/>
    </source>
</evidence>
<organism evidence="4 5">
    <name type="scientific">Sulfitobacter mediterraneus</name>
    <dbReference type="NCBI Taxonomy" id="83219"/>
    <lineage>
        <taxon>Bacteria</taxon>
        <taxon>Pseudomonadati</taxon>
        <taxon>Pseudomonadota</taxon>
        <taxon>Alphaproteobacteria</taxon>
        <taxon>Rhodobacterales</taxon>
        <taxon>Roseobacteraceae</taxon>
        <taxon>Sulfitobacter</taxon>
    </lineage>
</organism>
<evidence type="ECO:0000259" key="3">
    <source>
        <dbReference type="PROSITE" id="PS51186"/>
    </source>
</evidence>
<dbReference type="InterPro" id="IPR016181">
    <property type="entry name" value="Acyl_CoA_acyltransferase"/>
</dbReference>
<dbReference type="CDD" id="cd04301">
    <property type="entry name" value="NAT_SF"/>
    <property type="match status" value="2"/>
</dbReference>
<dbReference type="AlphaFoldDB" id="A0A061SSF5"/>
<dbReference type="EMBL" id="JEMU01000002">
    <property type="protein sequence ID" value="KAJ04641.1"/>
    <property type="molecule type" value="Genomic_DNA"/>
</dbReference>
<dbReference type="InterPro" id="IPR000182">
    <property type="entry name" value="GNAT_dom"/>
</dbReference>
<keyword evidence="1" id="KW-0808">Transferase</keyword>
<evidence type="ECO:0000313" key="4">
    <source>
        <dbReference type="EMBL" id="KAJ04641.1"/>
    </source>
</evidence>
<proteinExistence type="predicted"/>
<feature type="domain" description="N-acetyltransferase" evidence="3">
    <location>
        <begin position="2"/>
        <end position="150"/>
    </location>
</feature>
<sequence>MPEIHSAADYSTAQLLDVTNDAFSDYAVPMKQTLQGFETFLRQRGVVLPRSFVMVEGNEIVALWLISVRGKRGYLASSGTRPAFRGRGVARALAEHSMADLAANGVNHLQTEVLQSNTAAFALYQSLGMVIRRQLNCFTIPETPLVKAGLAAFVPVQWSDIAPDAAALHDWPPSWQNAAGSLVAAGDNLMCLAHYEAGRLVAYAAVYRDTATLAQFAVAPDHRRQGLGRAIIGTVQRALPDRALRVINAHQDDLGFDTFMQTLNAEPIVQQFELCREL</sequence>
<dbReference type="STRING" id="83219.PM02_03090"/>
<protein>
    <recommendedName>
        <fullName evidence="3">N-acetyltransferase domain-containing protein</fullName>
    </recommendedName>
</protein>
<name>A0A061SSF5_9RHOB</name>
<accession>A0A061SSF5</accession>
<dbReference type="PANTHER" id="PTHR43420">
    <property type="entry name" value="ACETYLTRANSFERASE"/>
    <property type="match status" value="1"/>
</dbReference>
<feature type="domain" description="N-acetyltransferase" evidence="3">
    <location>
        <begin position="151"/>
        <end position="278"/>
    </location>
</feature>
<keyword evidence="5" id="KW-1185">Reference proteome</keyword>
<reference evidence="4 5" key="1">
    <citation type="journal article" date="2014" name="Genome Announc.">
        <title>Draft Genome Sequences of Two Isolates of the Roseobacter Group, Sulfitobacter sp. Strains 3SOLIMAR09 and 1FIGIMAR09, from Harbors of Mallorca Island (Mediterranean Sea).</title>
        <authorList>
            <person name="Mas-Llado M."/>
            <person name="Pina-Villalonga J.M."/>
            <person name="Brunet-Galmes I."/>
            <person name="Nogales B."/>
            <person name="Bosch R."/>
        </authorList>
    </citation>
    <scope>NUCLEOTIDE SEQUENCE [LARGE SCALE GENOMIC DNA]</scope>
    <source>
        <strain evidence="4 5">1FIGIMAR09</strain>
    </source>
</reference>